<dbReference type="InterPro" id="IPR023562">
    <property type="entry name" value="ClpP/TepA"/>
</dbReference>
<comment type="similarity">
    <text evidence="1">Belongs to the peptidase S14 family.</text>
</comment>
<feature type="non-terminal residue" evidence="2">
    <location>
        <position position="1"/>
    </location>
</feature>
<dbReference type="PANTHER" id="PTHR10381">
    <property type="entry name" value="ATP-DEPENDENT CLP PROTEASE PROTEOLYTIC SUBUNIT"/>
    <property type="match status" value="1"/>
</dbReference>
<dbReference type="GO" id="GO:0004252">
    <property type="term" value="F:serine-type endopeptidase activity"/>
    <property type="evidence" value="ECO:0007669"/>
    <property type="project" value="InterPro"/>
</dbReference>
<dbReference type="GO" id="GO:0006515">
    <property type="term" value="P:protein quality control for misfolded or incompletely synthesized proteins"/>
    <property type="evidence" value="ECO:0007669"/>
    <property type="project" value="TreeGrafter"/>
</dbReference>
<dbReference type="Pfam" id="PF00574">
    <property type="entry name" value="CLP_protease"/>
    <property type="match status" value="2"/>
</dbReference>
<dbReference type="Gene3D" id="3.90.226.10">
    <property type="entry name" value="2-enoyl-CoA Hydratase, Chain A, domain 1"/>
    <property type="match status" value="1"/>
</dbReference>
<name>A0A0F9CWB8_9ZZZZ</name>
<sequence length="109" mass="11980">AAGSERLIFPHSKLALHLPEAVLQGDSREIDIQSQELERIKNSLVDCYMDCGVTAGIGGSGKRKPSRAKIKQQILKDIDRVFFLDAKQAVAYGLVDRIVSPKELFGKGK</sequence>
<organism evidence="2">
    <name type="scientific">marine sediment metagenome</name>
    <dbReference type="NCBI Taxonomy" id="412755"/>
    <lineage>
        <taxon>unclassified sequences</taxon>
        <taxon>metagenomes</taxon>
        <taxon>ecological metagenomes</taxon>
    </lineage>
</organism>
<protein>
    <recommendedName>
        <fullName evidence="3">ATP-dependent Clp protease proteolytic subunit</fullName>
    </recommendedName>
</protein>
<dbReference type="PANTHER" id="PTHR10381:SF11">
    <property type="entry name" value="ATP-DEPENDENT CLP PROTEASE PROTEOLYTIC SUBUNIT, MITOCHONDRIAL"/>
    <property type="match status" value="1"/>
</dbReference>
<reference evidence="2" key="1">
    <citation type="journal article" date="2015" name="Nature">
        <title>Complex archaea that bridge the gap between prokaryotes and eukaryotes.</title>
        <authorList>
            <person name="Spang A."/>
            <person name="Saw J.H."/>
            <person name="Jorgensen S.L."/>
            <person name="Zaremba-Niedzwiedzka K."/>
            <person name="Martijn J."/>
            <person name="Lind A.E."/>
            <person name="van Eijk R."/>
            <person name="Schleper C."/>
            <person name="Guy L."/>
            <person name="Ettema T.J."/>
        </authorList>
    </citation>
    <scope>NUCLEOTIDE SEQUENCE</scope>
</reference>
<accession>A0A0F9CWB8</accession>
<dbReference type="GO" id="GO:0051117">
    <property type="term" value="F:ATPase binding"/>
    <property type="evidence" value="ECO:0007669"/>
    <property type="project" value="TreeGrafter"/>
</dbReference>
<dbReference type="EMBL" id="LAZR01031468">
    <property type="protein sequence ID" value="KKL53668.1"/>
    <property type="molecule type" value="Genomic_DNA"/>
</dbReference>
<proteinExistence type="inferred from homology"/>
<gene>
    <name evidence="2" type="ORF">LCGC14_2273180</name>
</gene>
<dbReference type="PRINTS" id="PR00127">
    <property type="entry name" value="CLPPROTEASEP"/>
</dbReference>
<evidence type="ECO:0000256" key="1">
    <source>
        <dbReference type="ARBA" id="ARBA00007039"/>
    </source>
</evidence>
<evidence type="ECO:0008006" key="3">
    <source>
        <dbReference type="Google" id="ProtNLM"/>
    </source>
</evidence>
<comment type="caution">
    <text evidence="2">The sequence shown here is derived from an EMBL/GenBank/DDBJ whole genome shotgun (WGS) entry which is preliminary data.</text>
</comment>
<dbReference type="GO" id="GO:0009368">
    <property type="term" value="C:endopeptidase Clp complex"/>
    <property type="evidence" value="ECO:0007669"/>
    <property type="project" value="TreeGrafter"/>
</dbReference>
<dbReference type="InterPro" id="IPR029045">
    <property type="entry name" value="ClpP/crotonase-like_dom_sf"/>
</dbReference>
<dbReference type="GO" id="GO:0004176">
    <property type="term" value="F:ATP-dependent peptidase activity"/>
    <property type="evidence" value="ECO:0007669"/>
    <property type="project" value="InterPro"/>
</dbReference>
<dbReference type="SUPFAM" id="SSF52096">
    <property type="entry name" value="ClpP/crotonase"/>
    <property type="match status" value="1"/>
</dbReference>
<dbReference type="InterPro" id="IPR001907">
    <property type="entry name" value="ClpP"/>
</dbReference>
<evidence type="ECO:0000313" key="2">
    <source>
        <dbReference type="EMBL" id="KKL53668.1"/>
    </source>
</evidence>
<dbReference type="AlphaFoldDB" id="A0A0F9CWB8"/>